<evidence type="ECO:0000313" key="2">
    <source>
        <dbReference type="EMBL" id="PAU73168.1"/>
    </source>
</evidence>
<proteinExistence type="predicted"/>
<gene>
    <name evidence="2" type="ORF">CK497_00725</name>
</gene>
<organism evidence="2 3">
    <name type="scientific">Vreelandella alkaliphila</name>
    <dbReference type="NCBI Taxonomy" id="272774"/>
    <lineage>
        <taxon>Bacteria</taxon>
        <taxon>Pseudomonadati</taxon>
        <taxon>Pseudomonadota</taxon>
        <taxon>Gammaproteobacteria</taxon>
        <taxon>Oceanospirillales</taxon>
        <taxon>Halomonadaceae</taxon>
        <taxon>Vreelandella</taxon>
    </lineage>
</organism>
<dbReference type="EMBL" id="NSKA01000001">
    <property type="protein sequence ID" value="PAU73168.1"/>
    <property type="molecule type" value="Genomic_DNA"/>
</dbReference>
<dbReference type="Proteomes" id="UP000218675">
    <property type="component" value="Unassembled WGS sequence"/>
</dbReference>
<feature type="region of interest" description="Disordered" evidence="1">
    <location>
        <begin position="14"/>
        <end position="36"/>
    </location>
</feature>
<comment type="caution">
    <text evidence="2">The sequence shown here is derived from an EMBL/GenBank/DDBJ whole genome shotgun (WGS) entry which is preliminary data.</text>
</comment>
<sequence>MFLTYMRFKVSNNTGKGVRDNDQAGKLVKPGMHGQDVREEGLRRKYHYPGQEWPGFFYASA</sequence>
<accession>A0ABX4HLB1</accession>
<keyword evidence="3" id="KW-1185">Reference proteome</keyword>
<protein>
    <submittedName>
        <fullName evidence="2">Uncharacterized protein</fullName>
    </submittedName>
</protein>
<reference evidence="2 3" key="1">
    <citation type="submission" date="2017-08" db="EMBL/GenBank/DDBJ databases">
        <title>Halomonas binhaiensis sp. nov., isolated from saline alkaline soil.</title>
        <authorList>
            <person name="Wang D."/>
            <person name="Zhang G."/>
        </authorList>
    </citation>
    <scope>NUCLEOTIDE SEQUENCE [LARGE SCALE GENOMIC DNA]</scope>
    <source>
        <strain evidence="2 3">WN018</strain>
    </source>
</reference>
<evidence type="ECO:0000256" key="1">
    <source>
        <dbReference type="SAM" id="MobiDB-lite"/>
    </source>
</evidence>
<name>A0ABX4HLB1_9GAMM</name>
<evidence type="ECO:0000313" key="3">
    <source>
        <dbReference type="Proteomes" id="UP000218675"/>
    </source>
</evidence>